<protein>
    <submittedName>
        <fullName evidence="3">(pine wood nematode) hypothetical protein</fullName>
    </submittedName>
</protein>
<evidence type="ECO:0000256" key="2">
    <source>
        <dbReference type="SAM" id="SignalP"/>
    </source>
</evidence>
<sequence length="158" mass="17382">MSRFSLRLTLFVAIAVYTFTEIEAGCCCGNCCGCGCCQPCCNCLPCCNPPLLIKLPPTPPKLCPVPCCGCCCCRPCCCCPCGGRKRREIQLERAHKSYKKTSCSKHCKRCVGQEHKKSTKSHPRHTRNAPTERISPKFVVAPAQQSQPQQQCVCNCTC</sequence>
<evidence type="ECO:0000313" key="7">
    <source>
        <dbReference type="WBParaSite" id="BXY_0428200.1"/>
    </source>
</evidence>
<keyword evidence="6" id="KW-1185">Reference proteome</keyword>
<dbReference type="Proteomes" id="UP000095284">
    <property type="component" value="Unplaced"/>
</dbReference>
<evidence type="ECO:0000313" key="4">
    <source>
        <dbReference type="EMBL" id="CAG9113886.1"/>
    </source>
</evidence>
<reference evidence="4" key="2">
    <citation type="submission" date="2020-08" db="EMBL/GenBank/DDBJ databases">
        <authorList>
            <person name="Kikuchi T."/>
        </authorList>
    </citation>
    <scope>NUCLEOTIDE SEQUENCE</scope>
    <source>
        <strain evidence="3">Ka4C1</strain>
    </source>
</reference>
<dbReference type="Proteomes" id="UP000582659">
    <property type="component" value="Unassembled WGS sequence"/>
</dbReference>
<dbReference type="WBParaSite" id="BXY_0428200.1">
    <property type="protein sequence ID" value="BXY_0428200.1"/>
    <property type="gene ID" value="BXY_0428200"/>
</dbReference>
<reference evidence="7" key="1">
    <citation type="submission" date="2016-11" db="UniProtKB">
        <authorList>
            <consortium name="WormBaseParasite"/>
        </authorList>
    </citation>
    <scope>IDENTIFICATION</scope>
</reference>
<name>A0A1I7RU73_BURXY</name>
<accession>A0A1I7RU73</accession>
<feature type="compositionally biased region" description="Basic residues" evidence="1">
    <location>
        <begin position="117"/>
        <end position="127"/>
    </location>
</feature>
<proteinExistence type="predicted"/>
<evidence type="ECO:0000313" key="3">
    <source>
        <dbReference type="EMBL" id="CAD5224916.1"/>
    </source>
</evidence>
<keyword evidence="2" id="KW-0732">Signal</keyword>
<feature type="signal peptide" evidence="2">
    <location>
        <begin position="1"/>
        <end position="24"/>
    </location>
</feature>
<evidence type="ECO:0000313" key="5">
    <source>
        <dbReference type="Proteomes" id="UP000095284"/>
    </source>
</evidence>
<dbReference type="EMBL" id="CAJFCV020000004">
    <property type="protein sequence ID" value="CAG9113886.1"/>
    <property type="molecule type" value="Genomic_DNA"/>
</dbReference>
<evidence type="ECO:0000256" key="1">
    <source>
        <dbReference type="SAM" id="MobiDB-lite"/>
    </source>
</evidence>
<feature type="region of interest" description="Disordered" evidence="1">
    <location>
        <begin position="114"/>
        <end position="133"/>
    </location>
</feature>
<dbReference type="EMBL" id="CAJFDI010000004">
    <property type="protein sequence ID" value="CAD5224916.1"/>
    <property type="molecule type" value="Genomic_DNA"/>
</dbReference>
<dbReference type="Proteomes" id="UP000659654">
    <property type="component" value="Unassembled WGS sequence"/>
</dbReference>
<gene>
    <name evidence="3" type="ORF">BXYJ_LOCUS8283</name>
</gene>
<evidence type="ECO:0000313" key="6">
    <source>
        <dbReference type="Proteomes" id="UP000659654"/>
    </source>
</evidence>
<dbReference type="AlphaFoldDB" id="A0A1I7RU73"/>
<organism evidence="5 7">
    <name type="scientific">Bursaphelenchus xylophilus</name>
    <name type="common">Pinewood nematode worm</name>
    <name type="synonym">Aphelenchoides xylophilus</name>
    <dbReference type="NCBI Taxonomy" id="6326"/>
    <lineage>
        <taxon>Eukaryota</taxon>
        <taxon>Metazoa</taxon>
        <taxon>Ecdysozoa</taxon>
        <taxon>Nematoda</taxon>
        <taxon>Chromadorea</taxon>
        <taxon>Rhabditida</taxon>
        <taxon>Tylenchina</taxon>
        <taxon>Tylenchomorpha</taxon>
        <taxon>Aphelenchoidea</taxon>
        <taxon>Aphelenchoididae</taxon>
        <taxon>Bursaphelenchus</taxon>
    </lineage>
</organism>
<feature type="chain" id="PRO_5035399564" evidence="2">
    <location>
        <begin position="25"/>
        <end position="158"/>
    </location>
</feature>